<evidence type="ECO:0000256" key="2">
    <source>
        <dbReference type="ARBA" id="ARBA00022844"/>
    </source>
</evidence>
<protein>
    <submittedName>
        <fullName evidence="4">SWPV1-083</fullName>
    </submittedName>
</protein>
<evidence type="ECO:0000256" key="3">
    <source>
        <dbReference type="ARBA" id="ARBA00024939"/>
    </source>
</evidence>
<dbReference type="Proteomes" id="UP000315116">
    <property type="component" value="Segment"/>
</dbReference>
<comment type="subcellular location">
    <subcellularLocation>
        <location evidence="1">Virion</location>
    </subcellularLocation>
</comment>
<dbReference type="EMBL" id="KX857216">
    <property type="protein sequence ID" value="ARE67660.1"/>
    <property type="molecule type" value="Genomic_DNA"/>
</dbReference>
<gene>
    <name evidence="4" type="primary">SWPV1-083</name>
</gene>
<name>A0A1V0QGV2_CNPV</name>
<evidence type="ECO:0000256" key="1">
    <source>
        <dbReference type="ARBA" id="ARBA00004328"/>
    </source>
</evidence>
<proteinExistence type="predicted"/>
<reference evidence="4 5" key="1">
    <citation type="journal article" date="2017" name="BMC Genomics">
        <title>Genomic characterization of two novel pathogenic avipoxviruses isolated from pacific shearwaters (Ardenna spp.).</title>
        <authorList>
            <person name="Sarker S."/>
            <person name="Das S."/>
            <person name="Lavers J.L."/>
            <person name="Hutton I."/>
            <person name="Helbig K."/>
            <person name="Imbery J."/>
            <person name="Upton C."/>
            <person name="Raidal S.R."/>
        </authorList>
    </citation>
    <scope>NUCLEOTIDE SEQUENCE [LARGE SCALE GENOMIC DNA]</scope>
    <source>
        <strain evidence="4 5">SWPV-1</strain>
    </source>
</reference>
<sequence>MDIVKLSSVKDFNFSSNGLNNIYILIGHTDSFINNYITSELNKIEFYYIYEITVDDESVLNCSFITSNLLCPIKNKFNIKIYHDYKKVIGSCILNVDGKFFNYNEPDKLYVYVFCYWHDNRIRTTTMIKCCELLYPKENIVIDNFLIDDMSFFYTSPEIIKQHPILKNDITFYKNIVLRKEINRLIKRKSSDILCILKEKIITIEQDDIWQVVVEDSLYCSKDITRLINFDYDKDEFLSFVRAWYSGQLSNCPSDNEKIEEMYELIKKVI</sequence>
<dbReference type="GO" id="GO:0044423">
    <property type="term" value="C:virion component"/>
    <property type="evidence" value="ECO:0007669"/>
    <property type="project" value="UniProtKB-KW"/>
</dbReference>
<dbReference type="InterPro" id="IPR007660">
    <property type="entry name" value="Poxvirus_D3"/>
</dbReference>
<comment type="function">
    <text evidence="3">Late protein which is part of a large complex required for early virion morphogenesis. This complex participates in the formation of virosomes and the incorporation of virosomal contents into nascent immature virions.</text>
</comment>
<keyword evidence="2" id="KW-0946">Virion</keyword>
<dbReference type="Pfam" id="PF04580">
    <property type="entry name" value="Pox_D3"/>
    <property type="match status" value="1"/>
</dbReference>
<organism evidence="4 5">
    <name type="scientific">Shearwaterpox virus</name>
    <dbReference type="NCBI Taxonomy" id="1974596"/>
    <lineage>
        <taxon>Viruses</taxon>
        <taxon>Varidnaviria</taxon>
        <taxon>Bamfordvirae</taxon>
        <taxon>Nucleocytoviricota</taxon>
        <taxon>Pokkesviricetes</taxon>
        <taxon>Chitovirales</taxon>
        <taxon>Poxviridae</taxon>
        <taxon>Chordopoxvirinae</taxon>
        <taxon>Avipoxvirus</taxon>
        <taxon>Avipoxvirus canarypox</taxon>
        <taxon>Canarypox virus</taxon>
    </lineage>
</organism>
<evidence type="ECO:0000313" key="4">
    <source>
        <dbReference type="EMBL" id="ARE67660.1"/>
    </source>
</evidence>
<evidence type="ECO:0000313" key="5">
    <source>
        <dbReference type="Proteomes" id="UP000315116"/>
    </source>
</evidence>
<accession>A0A1V0QGV2</accession>